<protein>
    <recommendedName>
        <fullName evidence="13">Plant heme peroxidase family profile domain-containing protein</fullName>
    </recommendedName>
</protein>
<dbReference type="PROSITE" id="PS00436">
    <property type="entry name" value="PEROXIDASE_2"/>
    <property type="match status" value="1"/>
</dbReference>
<dbReference type="Gene3D" id="1.10.420.10">
    <property type="entry name" value="Peroxidase, domain 2"/>
    <property type="match status" value="1"/>
</dbReference>
<keyword evidence="5 9" id="KW-0479">Metal-binding</keyword>
<feature type="binding site" evidence="9">
    <location>
        <position position="68"/>
    </location>
    <ligand>
        <name>Ca(2+)</name>
        <dbReference type="ChEBI" id="CHEBI:29108"/>
        <label>1</label>
    </ligand>
</feature>
<feature type="binding site" evidence="9">
    <location>
        <position position="71"/>
    </location>
    <ligand>
        <name>Ca(2+)</name>
        <dbReference type="ChEBI" id="CHEBI:29108"/>
        <label>1</label>
    </ligand>
</feature>
<dbReference type="InterPro" id="IPR010255">
    <property type="entry name" value="Haem_peroxidase_sf"/>
</dbReference>
<dbReference type="SUPFAM" id="SSF48113">
    <property type="entry name" value="Heme-dependent peroxidases"/>
    <property type="match status" value="1"/>
</dbReference>
<keyword evidence="12" id="KW-0732">Signal</keyword>
<evidence type="ECO:0000256" key="2">
    <source>
        <dbReference type="ARBA" id="ARBA00001970"/>
    </source>
</evidence>
<feature type="active site" description="Proton acceptor" evidence="8">
    <location>
        <position position="67"/>
    </location>
</feature>
<keyword evidence="9" id="KW-0106">Calcium</keyword>
<evidence type="ECO:0000256" key="9">
    <source>
        <dbReference type="PIRSR" id="PIRSR600823-3"/>
    </source>
</evidence>
<accession>A0A176WMB2</accession>
<evidence type="ECO:0000256" key="4">
    <source>
        <dbReference type="ARBA" id="ARBA00022617"/>
    </source>
</evidence>
<comment type="similarity">
    <text evidence="11">Belongs to the peroxidase family.</text>
</comment>
<keyword evidence="15" id="KW-1185">Reference proteome</keyword>
<evidence type="ECO:0000256" key="7">
    <source>
        <dbReference type="ARBA" id="ARBA00023004"/>
    </source>
</evidence>
<dbReference type="GO" id="GO:0046872">
    <property type="term" value="F:metal ion binding"/>
    <property type="evidence" value="ECO:0007669"/>
    <property type="project" value="UniProtKB-KW"/>
</dbReference>
<dbReference type="AlphaFoldDB" id="A0A176WMB2"/>
<dbReference type="PRINTS" id="PR00461">
    <property type="entry name" value="PLPEROXIDASE"/>
</dbReference>
<evidence type="ECO:0000259" key="13">
    <source>
        <dbReference type="PROSITE" id="PS50873"/>
    </source>
</evidence>
<evidence type="ECO:0000313" key="14">
    <source>
        <dbReference type="EMBL" id="OAE33743.1"/>
    </source>
</evidence>
<keyword evidence="7" id="KW-0408">Iron</keyword>
<sequence>MASTSPRSVLLIVLAVAVAVSDAQFQLSETFYDATCPQAASIVQQKVNAFVDTDRGLAAALMRLHFHDCFVRVGGTSWPVFLGRIDGGASFADEVNSRLLERTDNFTQLVAGFARVGLDARDMIILSEATKIPRQSTPRHRMSLDVKVVD</sequence>
<gene>
    <name evidence="14" type="ORF">AXG93_2884s1160</name>
</gene>
<comment type="cofactor">
    <cofactor evidence="2">
        <name>heme b</name>
        <dbReference type="ChEBI" id="CHEBI:60344"/>
    </cofactor>
</comment>
<comment type="caution">
    <text evidence="14">The sequence shown here is derived from an EMBL/GenBank/DDBJ whole genome shotgun (WGS) entry which is preliminary data.</text>
</comment>
<evidence type="ECO:0000256" key="5">
    <source>
        <dbReference type="ARBA" id="ARBA00022723"/>
    </source>
</evidence>
<feature type="domain" description="Plant heme peroxidase family profile" evidence="13">
    <location>
        <begin position="26"/>
        <end position="72"/>
    </location>
</feature>
<dbReference type="GO" id="GO:0140825">
    <property type="term" value="F:lactoperoxidase activity"/>
    <property type="evidence" value="ECO:0007669"/>
    <property type="project" value="UniProtKB-EC"/>
</dbReference>
<dbReference type="Gene3D" id="1.10.520.10">
    <property type="match status" value="2"/>
</dbReference>
<dbReference type="InterPro" id="IPR002016">
    <property type="entry name" value="Haem_peroxidase"/>
</dbReference>
<proteinExistence type="inferred from homology"/>
<evidence type="ECO:0000256" key="8">
    <source>
        <dbReference type="PIRSR" id="PIRSR600823-1"/>
    </source>
</evidence>
<keyword evidence="6" id="KW-0560">Oxidoreductase</keyword>
<dbReference type="GO" id="GO:0020037">
    <property type="term" value="F:heme binding"/>
    <property type="evidence" value="ECO:0007669"/>
    <property type="project" value="InterPro"/>
</dbReference>
<evidence type="ECO:0000256" key="12">
    <source>
        <dbReference type="SAM" id="SignalP"/>
    </source>
</evidence>
<feature type="signal peptide" evidence="12">
    <location>
        <begin position="1"/>
        <end position="23"/>
    </location>
</feature>
<organism evidence="14 15">
    <name type="scientific">Marchantia polymorpha subsp. ruderalis</name>
    <dbReference type="NCBI Taxonomy" id="1480154"/>
    <lineage>
        <taxon>Eukaryota</taxon>
        <taxon>Viridiplantae</taxon>
        <taxon>Streptophyta</taxon>
        <taxon>Embryophyta</taxon>
        <taxon>Marchantiophyta</taxon>
        <taxon>Marchantiopsida</taxon>
        <taxon>Marchantiidae</taxon>
        <taxon>Marchantiales</taxon>
        <taxon>Marchantiaceae</taxon>
        <taxon>Marchantia</taxon>
    </lineage>
</organism>
<dbReference type="InterPro" id="IPR019794">
    <property type="entry name" value="Peroxidases_AS"/>
</dbReference>
<feature type="chain" id="PRO_5008052668" description="Plant heme peroxidase family profile domain-containing protein" evidence="12">
    <location>
        <begin position="24"/>
        <end position="150"/>
    </location>
</feature>
<evidence type="ECO:0000313" key="15">
    <source>
        <dbReference type="Proteomes" id="UP000077202"/>
    </source>
</evidence>
<comment type="catalytic activity">
    <reaction evidence="1">
        <text>2 a phenolic donor + H2O2 = 2 a phenolic radical donor + 2 H2O</text>
        <dbReference type="Rhea" id="RHEA:56136"/>
        <dbReference type="ChEBI" id="CHEBI:15377"/>
        <dbReference type="ChEBI" id="CHEBI:16240"/>
        <dbReference type="ChEBI" id="CHEBI:139520"/>
        <dbReference type="ChEBI" id="CHEBI:139521"/>
        <dbReference type="EC" id="1.11.1.7"/>
    </reaction>
</comment>
<evidence type="ECO:0000256" key="10">
    <source>
        <dbReference type="PIRSR" id="PIRSR600823-4"/>
    </source>
</evidence>
<dbReference type="InterPro" id="IPR000823">
    <property type="entry name" value="Peroxidase_pln"/>
</dbReference>
<dbReference type="EMBL" id="LVLJ01000572">
    <property type="protein sequence ID" value="OAE33743.1"/>
    <property type="molecule type" value="Genomic_DNA"/>
</dbReference>
<feature type="site" description="Transition state stabilizer" evidence="10">
    <location>
        <position position="63"/>
    </location>
</feature>
<evidence type="ECO:0000256" key="3">
    <source>
        <dbReference type="ARBA" id="ARBA00022559"/>
    </source>
</evidence>
<feature type="domain" description="Plant heme peroxidase family profile" evidence="13">
    <location>
        <begin position="73"/>
        <end position="150"/>
    </location>
</feature>
<dbReference type="Pfam" id="PF00141">
    <property type="entry name" value="peroxidase"/>
    <property type="match status" value="1"/>
</dbReference>
<name>A0A176WMB2_MARPO</name>
<keyword evidence="4" id="KW-0349">Heme</keyword>
<evidence type="ECO:0000256" key="11">
    <source>
        <dbReference type="RuleBase" id="RU004241"/>
    </source>
</evidence>
<comment type="cofactor">
    <cofactor evidence="9">
        <name>Ca(2+)</name>
        <dbReference type="ChEBI" id="CHEBI:29108"/>
    </cofactor>
    <text evidence="9">Binds 2 calcium ions per subunit.</text>
</comment>
<dbReference type="PANTHER" id="PTHR31235">
    <property type="entry name" value="PEROXIDASE 25-RELATED"/>
    <property type="match status" value="1"/>
</dbReference>
<evidence type="ECO:0000256" key="1">
    <source>
        <dbReference type="ARBA" id="ARBA00000189"/>
    </source>
</evidence>
<reference evidence="14" key="1">
    <citation type="submission" date="2016-03" db="EMBL/GenBank/DDBJ databases">
        <title>Mechanisms controlling the formation of the plant cell surface in tip-growing cells are functionally conserved among land plants.</title>
        <authorList>
            <person name="Honkanen S."/>
            <person name="Jones V.A."/>
            <person name="Morieri G."/>
            <person name="Champion C."/>
            <person name="Hetherington A.J."/>
            <person name="Kelly S."/>
            <person name="Saint-Marcoux D."/>
            <person name="Proust H."/>
            <person name="Prescott H."/>
            <person name="Dolan L."/>
        </authorList>
    </citation>
    <scope>NUCLEOTIDE SEQUENCE [LARGE SCALE GENOMIC DNA]</scope>
    <source>
        <tissue evidence="14">Whole gametophyte</tissue>
    </source>
</reference>
<evidence type="ECO:0000256" key="6">
    <source>
        <dbReference type="ARBA" id="ARBA00023002"/>
    </source>
</evidence>
<dbReference type="GO" id="GO:0006979">
    <property type="term" value="P:response to oxidative stress"/>
    <property type="evidence" value="ECO:0007669"/>
    <property type="project" value="InterPro"/>
</dbReference>
<dbReference type="PROSITE" id="PS50873">
    <property type="entry name" value="PEROXIDASE_4"/>
    <property type="match status" value="2"/>
</dbReference>
<dbReference type="Proteomes" id="UP000077202">
    <property type="component" value="Unassembled WGS sequence"/>
</dbReference>
<keyword evidence="3" id="KW-0575">Peroxidase</keyword>